<name>A0A7S3SJA8_9SPIT</name>
<evidence type="ECO:0008006" key="4">
    <source>
        <dbReference type="Google" id="ProtNLM"/>
    </source>
</evidence>
<protein>
    <recommendedName>
        <fullName evidence="4">RNA polymerase-associated protein LEO1</fullName>
    </recommendedName>
</protein>
<feature type="region of interest" description="Disordered" evidence="1">
    <location>
        <begin position="232"/>
        <end position="251"/>
    </location>
</feature>
<feature type="compositionally biased region" description="Acidic residues" evidence="1">
    <location>
        <begin position="333"/>
        <end position="348"/>
    </location>
</feature>
<feature type="region of interest" description="Disordered" evidence="1">
    <location>
        <begin position="257"/>
        <end position="278"/>
    </location>
</feature>
<dbReference type="AlphaFoldDB" id="A0A7S3SJA8"/>
<gene>
    <name evidence="2" type="ORF">SACU0126_LOCUS14971</name>
    <name evidence="3" type="ORF">SACU0126_LOCUS14975</name>
</gene>
<feature type="region of interest" description="Disordered" evidence="1">
    <location>
        <begin position="307"/>
        <end position="402"/>
    </location>
</feature>
<dbReference type="PANTHER" id="PTHR23146">
    <property type="entry name" value="LEO1 PROTEIN"/>
    <property type="match status" value="1"/>
</dbReference>
<dbReference type="PANTHER" id="PTHR23146:SF0">
    <property type="entry name" value="RNA POLYMERASE-ASSOCIATED PROTEIN LEO1"/>
    <property type="match status" value="1"/>
</dbReference>
<feature type="compositionally biased region" description="Acidic residues" evidence="1">
    <location>
        <begin position="361"/>
        <end position="394"/>
    </location>
</feature>
<evidence type="ECO:0000256" key="1">
    <source>
        <dbReference type="SAM" id="MobiDB-lite"/>
    </source>
</evidence>
<dbReference type="GO" id="GO:0006368">
    <property type="term" value="P:transcription elongation by RNA polymerase II"/>
    <property type="evidence" value="ECO:0007669"/>
    <property type="project" value="InterPro"/>
</dbReference>
<feature type="compositionally biased region" description="Acidic residues" evidence="1">
    <location>
        <begin position="36"/>
        <end position="55"/>
    </location>
</feature>
<dbReference type="EMBL" id="HBIQ01047180">
    <property type="protein sequence ID" value="CAE0556510.1"/>
    <property type="molecule type" value="Transcribed_RNA"/>
</dbReference>
<dbReference type="GO" id="GO:0032968">
    <property type="term" value="P:positive regulation of transcription elongation by RNA polymerase II"/>
    <property type="evidence" value="ECO:0007669"/>
    <property type="project" value="TreeGrafter"/>
</dbReference>
<accession>A0A7S3SJA8</accession>
<proteinExistence type="predicted"/>
<dbReference type="GO" id="GO:0016593">
    <property type="term" value="C:Cdc73/Paf1 complex"/>
    <property type="evidence" value="ECO:0007669"/>
    <property type="project" value="InterPro"/>
</dbReference>
<dbReference type="EMBL" id="HBIQ01047169">
    <property type="protein sequence ID" value="CAE0556500.1"/>
    <property type="molecule type" value="Transcribed_RNA"/>
</dbReference>
<reference evidence="3" key="1">
    <citation type="submission" date="2021-01" db="EMBL/GenBank/DDBJ databases">
        <authorList>
            <person name="Corre E."/>
            <person name="Pelletier E."/>
            <person name="Niang G."/>
            <person name="Scheremetjew M."/>
            <person name="Finn R."/>
            <person name="Kale V."/>
            <person name="Holt S."/>
            <person name="Cochrane G."/>
            <person name="Meng A."/>
            <person name="Brown T."/>
            <person name="Cohen L."/>
        </authorList>
    </citation>
    <scope>NUCLEOTIDE SEQUENCE</scope>
    <source>
        <strain evidence="3">SPMC142</strain>
    </source>
</reference>
<dbReference type="Pfam" id="PF04004">
    <property type="entry name" value="Leo1"/>
    <property type="match status" value="1"/>
</dbReference>
<feature type="region of interest" description="Disordered" evidence="1">
    <location>
        <begin position="1"/>
        <end position="69"/>
    </location>
</feature>
<feature type="compositionally biased region" description="Basic and acidic residues" evidence="1">
    <location>
        <begin position="349"/>
        <end position="359"/>
    </location>
</feature>
<evidence type="ECO:0000313" key="3">
    <source>
        <dbReference type="EMBL" id="CAE0556510.1"/>
    </source>
</evidence>
<evidence type="ECO:0000313" key="2">
    <source>
        <dbReference type="EMBL" id="CAE0556500.1"/>
    </source>
</evidence>
<feature type="compositionally biased region" description="Acidic residues" evidence="1">
    <location>
        <begin position="13"/>
        <end position="22"/>
    </location>
</feature>
<sequence length="402" mass="45505">MDKAKMLELFGSDSEEEEEEGKEEAPVWTSASRPLDDDDTVGEDDLFGGDSDEEPQAAAEPPLPQVPSAEPLHYELPKVQCPPEDENLYLVKMPNIVKIQPRPFESTNPECLAGELGDSGRKNAYGEPLYEMGGANIIRWRFNPETGGRQSNARIVRWSDGSMTLHVGSEVLAAPVQKMTGGKTQLFAFHKGGNLECHGRFDQRMLFQPVSIDSSTHRALTKKIAQEVQSKPKRGIMMTATTEDPEKKKLAEERAWEEQRRLQHRQASRRRSAEEYRDAPTLSADFLEADDDVEEGNIGAIKRRFKDQRNRRARGGVARGGARKRNRYYRNDDEAEDDDDDDDEMDDSAWDREERRAAESGEMDDFIADDDDEEESAEESDEFGGMDDDDDDDEPVKPKKKR</sequence>
<dbReference type="InterPro" id="IPR007149">
    <property type="entry name" value="Leo1"/>
</dbReference>
<organism evidence="3">
    <name type="scientific">Strombidinopsis acuminata</name>
    <dbReference type="NCBI Taxonomy" id="141414"/>
    <lineage>
        <taxon>Eukaryota</taxon>
        <taxon>Sar</taxon>
        <taxon>Alveolata</taxon>
        <taxon>Ciliophora</taxon>
        <taxon>Intramacronucleata</taxon>
        <taxon>Spirotrichea</taxon>
        <taxon>Choreotrichia</taxon>
        <taxon>Choreotrichida</taxon>
        <taxon>Strombidinopsidae</taxon>
        <taxon>Strombidinopsis</taxon>
    </lineage>
</organism>
<dbReference type="GO" id="GO:1990269">
    <property type="term" value="F:RNA polymerase II C-terminal domain phosphoserine binding"/>
    <property type="evidence" value="ECO:0007669"/>
    <property type="project" value="TreeGrafter"/>
</dbReference>